<dbReference type="Proteomes" id="UP001596086">
    <property type="component" value="Unassembled WGS sequence"/>
</dbReference>
<dbReference type="InterPro" id="IPR029058">
    <property type="entry name" value="AB_hydrolase_fold"/>
</dbReference>
<dbReference type="Pfam" id="PF12697">
    <property type="entry name" value="Abhydrolase_6"/>
    <property type="match status" value="1"/>
</dbReference>
<dbReference type="SUPFAM" id="SSF53474">
    <property type="entry name" value="alpha/beta-Hydrolases"/>
    <property type="match status" value="1"/>
</dbReference>
<dbReference type="InterPro" id="IPR000073">
    <property type="entry name" value="AB_hydrolase_1"/>
</dbReference>
<protein>
    <submittedName>
        <fullName evidence="2">Alpha/beta fold hydrolase</fullName>
    </submittedName>
</protein>
<reference evidence="3" key="1">
    <citation type="journal article" date="2019" name="Int. J. Syst. Evol. Microbiol.">
        <title>The Global Catalogue of Microorganisms (GCM) 10K type strain sequencing project: providing services to taxonomists for standard genome sequencing and annotation.</title>
        <authorList>
            <consortium name="The Broad Institute Genomics Platform"/>
            <consortium name="The Broad Institute Genome Sequencing Center for Infectious Disease"/>
            <person name="Wu L."/>
            <person name="Ma J."/>
        </authorList>
    </citation>
    <scope>NUCLEOTIDE SEQUENCE [LARGE SCALE GENOMIC DNA]</scope>
    <source>
        <strain evidence="3">CGMCC 4.5798</strain>
    </source>
</reference>
<feature type="domain" description="AB hydrolase-1" evidence="1">
    <location>
        <begin position="26"/>
        <end position="263"/>
    </location>
</feature>
<proteinExistence type="predicted"/>
<accession>A0ABW0RS57</accession>
<evidence type="ECO:0000259" key="1">
    <source>
        <dbReference type="Pfam" id="PF12697"/>
    </source>
</evidence>
<keyword evidence="2" id="KW-0378">Hydrolase</keyword>
<dbReference type="EMBL" id="JBHSMZ010000001">
    <property type="protein sequence ID" value="MFC5547679.1"/>
    <property type="molecule type" value="Genomic_DNA"/>
</dbReference>
<name>A0ABW0RS57_9BURK</name>
<comment type="caution">
    <text evidence="2">The sequence shown here is derived from an EMBL/GenBank/DDBJ whole genome shotgun (WGS) entry which is preliminary data.</text>
</comment>
<sequence>MHYAGGWMSVFGGKEVKRPLKAPSTLFLHGGPGASSRVERLWIKDLAHIDWWDQPRPAADDAMAALLRAVEDKLRRCADAFGGPVHLLSSSFGCELAVHLLRCMPARVSSLVMLAPVFDVPAAFAGLARAQLARTGAETLAPVLSTYRQLPSRTNFWALLEVLLASRNLFDCYWGAASREKMDAFVALLGERQTFDFASFRSTLDDFLIPRADGPVEFRGPVTAVLGSCDPLVDPATAIPAIRLRFPEAGILTVKTGHFPHLEVSSDMWEPEQLHRLA</sequence>
<organism evidence="2 3">
    <name type="scientific">Massilia aerilata</name>
    <dbReference type="NCBI Taxonomy" id="453817"/>
    <lineage>
        <taxon>Bacteria</taxon>
        <taxon>Pseudomonadati</taxon>
        <taxon>Pseudomonadota</taxon>
        <taxon>Betaproteobacteria</taxon>
        <taxon>Burkholderiales</taxon>
        <taxon>Oxalobacteraceae</taxon>
        <taxon>Telluria group</taxon>
        <taxon>Massilia</taxon>
    </lineage>
</organism>
<evidence type="ECO:0000313" key="2">
    <source>
        <dbReference type="EMBL" id="MFC5547679.1"/>
    </source>
</evidence>
<dbReference type="RefSeq" id="WP_379767390.1">
    <property type="nucleotide sequence ID" value="NZ_JBHSMZ010000001.1"/>
</dbReference>
<dbReference type="Gene3D" id="3.40.50.1820">
    <property type="entry name" value="alpha/beta hydrolase"/>
    <property type="match status" value="1"/>
</dbReference>
<keyword evidence="3" id="KW-1185">Reference proteome</keyword>
<evidence type="ECO:0000313" key="3">
    <source>
        <dbReference type="Proteomes" id="UP001596086"/>
    </source>
</evidence>
<gene>
    <name evidence="2" type="ORF">ACFPO9_04030</name>
</gene>
<dbReference type="GO" id="GO:0016787">
    <property type="term" value="F:hydrolase activity"/>
    <property type="evidence" value="ECO:0007669"/>
    <property type="project" value="UniProtKB-KW"/>
</dbReference>